<dbReference type="AlphaFoldDB" id="A0A177TJ66"/>
<dbReference type="GO" id="GO:0003690">
    <property type="term" value="F:double-stranded DNA binding"/>
    <property type="evidence" value="ECO:0007669"/>
    <property type="project" value="TreeGrafter"/>
</dbReference>
<dbReference type="PANTHER" id="PTHR13152">
    <property type="entry name" value="TFIIH, POLYPEPTIDE 4"/>
    <property type="match status" value="1"/>
</dbReference>
<sequence>MATVSAADGEENSPSYQSLDEFLNDLPKATLSRLYSTPSSALALFRLLPPLARQLITHLLFLDGPIERKELEAWIAPSASAQASFQTALRRLEALWIVSKSGPTSPKLTMSDQFRQSLRRALTGGGAHRSFGVPCDTPDSNAVSVAYLDAYARSKWETILHFMVGSEGAAQPREPVLALLRSSNLMSGSARAASSLRITAKGFNFLLHDTNAQLWQLLLAYLSLTEKRNMDLVDVLAFLFMLGSLQLGRDYSTQELTDTQQQMLDDFRDYGLVYQRKASSRRFYPTRLATTLTSDAPALHATSRNVTSDSSMSADGADAQAALDGAQRDAEAEPRGFIILETNYRLYAYTSNPLRIAVLSLFATLRARYPNLVVGSLTRDSIKTALANGIGADQIIAYLQHHAHEQMYKNNPLLPVTVTDQIRLWEREKNRVTFEQGSLWTDFTAEADFTMVRDYAKSLQQLLWEDPDNLRLFVGPEGHQPVRDFVNRRINR</sequence>
<protein>
    <recommendedName>
        <fullName evidence="9">RNA polymerase II transcription factor B subunit 2</fullName>
    </recommendedName>
</protein>
<evidence type="ECO:0000256" key="8">
    <source>
        <dbReference type="ARBA" id="ARBA00023242"/>
    </source>
</evidence>
<evidence type="ECO:0000256" key="1">
    <source>
        <dbReference type="ARBA" id="ARBA00002817"/>
    </source>
</evidence>
<keyword evidence="7 9" id="KW-0234">DNA repair</keyword>
<dbReference type="EMBL" id="LWDF02000074">
    <property type="protein sequence ID" value="KAE8258322.1"/>
    <property type="molecule type" value="Genomic_DNA"/>
</dbReference>
<reference evidence="11" key="2">
    <citation type="journal article" date="2019" name="IMA Fungus">
        <title>Genome sequencing and comparison of five Tilletia species to identify candidate genes for the detection of regulated species infecting wheat.</title>
        <authorList>
            <person name="Nguyen H.D.T."/>
            <person name="Sultana T."/>
            <person name="Kesanakurti P."/>
            <person name="Hambleton S."/>
        </authorList>
    </citation>
    <scope>NUCLEOTIDE SEQUENCE</scope>
    <source>
        <strain evidence="11">DAOMC 236416</strain>
    </source>
</reference>
<name>A0A177TJ66_9BASI</name>
<keyword evidence="4 9" id="KW-0227">DNA damage</keyword>
<dbReference type="GO" id="GO:0005675">
    <property type="term" value="C:transcription factor TFIIH holo complex"/>
    <property type="evidence" value="ECO:0007669"/>
    <property type="project" value="TreeGrafter"/>
</dbReference>
<evidence type="ECO:0000256" key="9">
    <source>
        <dbReference type="RuleBase" id="RU364024"/>
    </source>
</evidence>
<evidence type="ECO:0000256" key="2">
    <source>
        <dbReference type="ARBA" id="ARBA00004123"/>
    </source>
</evidence>
<comment type="function">
    <text evidence="1">Component of the general transcription and DNA repair factor IIH (TFIIH) core complex, which is involved in general and transcription-coupled nucleotide excision repair (NER) of damaged DNA and, when complexed to TFIIK, in RNA transcription by RNA polymerase II. In NER, TFIIH acts by opening DNA around the lesion to allow the excision of the damaged oligonucleotide and its replacement by a new DNA fragment. In transcription, TFIIH has an essential role in transcription initiation. When the pre-initiation complex (PIC) has been established, TFIIH is required for promoter opening and promoter escape. Phosphorylation of the C-terminal tail (CTD) of the largest subunit of RNA polymerase II by the kinase module TFIIK controls the initiation of transcription.</text>
</comment>
<dbReference type="InterPro" id="IPR040662">
    <property type="entry name" value="Tfb2_C"/>
</dbReference>
<dbReference type="Pfam" id="PF18307">
    <property type="entry name" value="Tfb2_C"/>
    <property type="match status" value="1"/>
</dbReference>
<keyword evidence="12" id="KW-1185">Reference proteome</keyword>
<comment type="caution">
    <text evidence="11">The sequence shown here is derived from an EMBL/GenBank/DDBJ whole genome shotgun (WGS) entry which is preliminary data.</text>
</comment>
<keyword evidence="5 9" id="KW-0805">Transcription regulation</keyword>
<keyword evidence="8 9" id="KW-0539">Nucleus</keyword>
<dbReference type="Gene3D" id="3.30.70.2610">
    <property type="match status" value="1"/>
</dbReference>
<evidence type="ECO:0000259" key="10">
    <source>
        <dbReference type="Pfam" id="PF18307"/>
    </source>
</evidence>
<evidence type="ECO:0000313" key="12">
    <source>
        <dbReference type="Proteomes" id="UP000077521"/>
    </source>
</evidence>
<evidence type="ECO:0000256" key="6">
    <source>
        <dbReference type="ARBA" id="ARBA00023163"/>
    </source>
</evidence>
<organism evidence="11 12">
    <name type="scientific">Tilletia indica</name>
    <dbReference type="NCBI Taxonomy" id="43049"/>
    <lineage>
        <taxon>Eukaryota</taxon>
        <taxon>Fungi</taxon>
        <taxon>Dikarya</taxon>
        <taxon>Basidiomycota</taxon>
        <taxon>Ustilaginomycotina</taxon>
        <taxon>Exobasidiomycetes</taxon>
        <taxon>Tilletiales</taxon>
        <taxon>Tilletiaceae</taxon>
        <taxon>Tilletia</taxon>
    </lineage>
</organism>
<comment type="similarity">
    <text evidence="3 9">Belongs to the TFB2 family.</text>
</comment>
<dbReference type="Pfam" id="PF03849">
    <property type="entry name" value="Tfb2"/>
    <property type="match status" value="1"/>
</dbReference>
<proteinExistence type="inferred from homology"/>
<evidence type="ECO:0000313" key="11">
    <source>
        <dbReference type="EMBL" id="KAE8258322.1"/>
    </source>
</evidence>
<dbReference type="InterPro" id="IPR004598">
    <property type="entry name" value="TFIIH_p52/Tfb2"/>
</dbReference>
<dbReference type="PANTHER" id="PTHR13152:SF0">
    <property type="entry name" value="GENERAL TRANSCRIPTION FACTOR IIH SUBUNIT 4"/>
    <property type="match status" value="1"/>
</dbReference>
<reference evidence="11" key="1">
    <citation type="submission" date="2016-04" db="EMBL/GenBank/DDBJ databases">
        <authorList>
            <person name="Nguyen H.D."/>
            <person name="Samba Siva P."/>
            <person name="Cullis J."/>
            <person name="Levesque C.A."/>
            <person name="Hambleton S."/>
        </authorList>
    </citation>
    <scope>NUCLEOTIDE SEQUENCE</scope>
    <source>
        <strain evidence="11">DAOMC 236416</strain>
    </source>
</reference>
<dbReference type="GO" id="GO:0000439">
    <property type="term" value="C:transcription factor TFIIH core complex"/>
    <property type="evidence" value="ECO:0007669"/>
    <property type="project" value="InterPro"/>
</dbReference>
<evidence type="ECO:0000256" key="3">
    <source>
        <dbReference type="ARBA" id="ARBA00007132"/>
    </source>
</evidence>
<feature type="domain" description="Transcription factor Tfb2 C-terminal" evidence="10">
    <location>
        <begin position="420"/>
        <end position="487"/>
    </location>
</feature>
<comment type="subcellular location">
    <subcellularLocation>
        <location evidence="2 9">Nucleus</location>
    </subcellularLocation>
</comment>
<dbReference type="GO" id="GO:0006289">
    <property type="term" value="P:nucleotide-excision repair"/>
    <property type="evidence" value="ECO:0007669"/>
    <property type="project" value="InterPro"/>
</dbReference>
<dbReference type="GO" id="GO:0001671">
    <property type="term" value="F:ATPase activator activity"/>
    <property type="evidence" value="ECO:0007669"/>
    <property type="project" value="InterPro"/>
</dbReference>
<dbReference type="NCBIfam" id="TIGR00625">
    <property type="entry name" value="tfb2"/>
    <property type="match status" value="1"/>
</dbReference>
<evidence type="ECO:0000256" key="7">
    <source>
        <dbReference type="ARBA" id="ARBA00023204"/>
    </source>
</evidence>
<comment type="function">
    <text evidence="9">Component of the general transcription and DNA repair factor IIH (TFIIH) core complex which is involved in general and transcription-coupled nucleotide excision repair (NER) of damaged DNA.</text>
</comment>
<keyword evidence="6 9" id="KW-0804">Transcription</keyword>
<dbReference type="Proteomes" id="UP000077521">
    <property type="component" value="Unassembled WGS sequence"/>
</dbReference>
<evidence type="ECO:0000256" key="4">
    <source>
        <dbReference type="ARBA" id="ARBA00022763"/>
    </source>
</evidence>
<evidence type="ECO:0000256" key="5">
    <source>
        <dbReference type="ARBA" id="ARBA00023015"/>
    </source>
</evidence>
<accession>A0A177TJ66</accession>
<gene>
    <name evidence="11" type="ORF">A4X13_0g1750</name>
</gene>